<organism evidence="2 3">
    <name type="scientific">Brassica cretica</name>
    <name type="common">Mustard</name>
    <dbReference type="NCBI Taxonomy" id="69181"/>
    <lineage>
        <taxon>Eukaryota</taxon>
        <taxon>Viridiplantae</taxon>
        <taxon>Streptophyta</taxon>
        <taxon>Embryophyta</taxon>
        <taxon>Tracheophyta</taxon>
        <taxon>Spermatophyta</taxon>
        <taxon>Magnoliopsida</taxon>
        <taxon>eudicotyledons</taxon>
        <taxon>Gunneridae</taxon>
        <taxon>Pentapetalae</taxon>
        <taxon>rosids</taxon>
        <taxon>malvids</taxon>
        <taxon>Brassicales</taxon>
        <taxon>Brassicaceae</taxon>
        <taxon>Brassiceae</taxon>
        <taxon>Brassica</taxon>
    </lineage>
</organism>
<feature type="non-terminal residue" evidence="2">
    <location>
        <position position="161"/>
    </location>
</feature>
<name>A0ABQ7EIY2_BRACR</name>
<reference evidence="2 3" key="1">
    <citation type="journal article" date="2020" name="BMC Genomics">
        <title>Intraspecific diversification of the crop wild relative Brassica cretica Lam. using demographic model selection.</title>
        <authorList>
            <person name="Kioukis A."/>
            <person name="Michalopoulou V.A."/>
            <person name="Briers L."/>
            <person name="Pirintsos S."/>
            <person name="Studholme D.J."/>
            <person name="Pavlidis P."/>
            <person name="Sarris P.F."/>
        </authorList>
    </citation>
    <scope>NUCLEOTIDE SEQUENCE [LARGE SCALE GENOMIC DNA]</scope>
    <source>
        <strain evidence="3">cv. PFS-1207/04</strain>
    </source>
</reference>
<keyword evidence="1" id="KW-0812">Transmembrane</keyword>
<keyword evidence="3" id="KW-1185">Reference proteome</keyword>
<proteinExistence type="predicted"/>
<dbReference type="EMBL" id="QGKV02000299">
    <property type="protein sequence ID" value="KAF3596939.1"/>
    <property type="molecule type" value="Genomic_DNA"/>
</dbReference>
<evidence type="ECO:0000313" key="3">
    <source>
        <dbReference type="Proteomes" id="UP000266723"/>
    </source>
</evidence>
<comment type="caution">
    <text evidence="2">The sequence shown here is derived from an EMBL/GenBank/DDBJ whole genome shotgun (WGS) entry which is preliminary data.</text>
</comment>
<keyword evidence="1" id="KW-0472">Membrane</keyword>
<gene>
    <name evidence="2" type="ORF">DY000_02020950</name>
</gene>
<evidence type="ECO:0000313" key="2">
    <source>
        <dbReference type="EMBL" id="KAF3596939.1"/>
    </source>
</evidence>
<feature type="transmembrane region" description="Helical" evidence="1">
    <location>
        <begin position="57"/>
        <end position="77"/>
    </location>
</feature>
<accession>A0ABQ7EIY2</accession>
<keyword evidence="1" id="KW-1133">Transmembrane helix</keyword>
<sequence>MMCFVDTDFSSSTKSSLAETEKKLWTILGFTEWSENVFTFQGCHESDDESEFLLHSALVKVASILVVAAEFFFLFLFRFYHGSKFTRSAFQDLFTGHRAYEGHKKLITPNKRKMLPYFLNKTMTETESEKMMKKFHSQSLGQREIRVSRAGSDVTKYPVPE</sequence>
<dbReference type="Proteomes" id="UP000266723">
    <property type="component" value="Unassembled WGS sequence"/>
</dbReference>
<evidence type="ECO:0000256" key="1">
    <source>
        <dbReference type="SAM" id="Phobius"/>
    </source>
</evidence>
<protein>
    <submittedName>
        <fullName evidence="2">Uncharacterized protein</fullName>
    </submittedName>
</protein>